<evidence type="ECO:0000256" key="1">
    <source>
        <dbReference type="ARBA" id="ARBA00005791"/>
    </source>
</evidence>
<dbReference type="PROSITE" id="PS51352">
    <property type="entry name" value="THIOREDOXIN_2"/>
    <property type="match status" value="1"/>
</dbReference>
<keyword evidence="5" id="KW-0676">Redox-active center</keyword>
<organism evidence="8 9">
    <name type="scientific">Paenibacillus puldeungensis</name>
    <dbReference type="NCBI Taxonomy" id="696536"/>
    <lineage>
        <taxon>Bacteria</taxon>
        <taxon>Bacillati</taxon>
        <taxon>Bacillota</taxon>
        <taxon>Bacilli</taxon>
        <taxon>Bacillales</taxon>
        <taxon>Paenibacillaceae</taxon>
        <taxon>Paenibacillus</taxon>
    </lineage>
</organism>
<evidence type="ECO:0000256" key="3">
    <source>
        <dbReference type="ARBA" id="ARBA00023002"/>
    </source>
</evidence>
<dbReference type="Proteomes" id="UP001597262">
    <property type="component" value="Unassembled WGS sequence"/>
</dbReference>
<dbReference type="PANTHER" id="PTHR13887">
    <property type="entry name" value="GLUTATHIONE S-TRANSFERASE KAPPA"/>
    <property type="match status" value="1"/>
</dbReference>
<comment type="similarity">
    <text evidence="1">Belongs to the thioredoxin family. DsbA subfamily.</text>
</comment>
<keyword evidence="6" id="KW-0472">Membrane</keyword>
<dbReference type="Pfam" id="PF13462">
    <property type="entry name" value="Thioredoxin_4"/>
    <property type="match status" value="1"/>
</dbReference>
<accession>A0ABW3RXV5</accession>
<dbReference type="InterPro" id="IPR036249">
    <property type="entry name" value="Thioredoxin-like_sf"/>
</dbReference>
<sequence length="235" mass="26651">MPPKTNNNALAQRKKEQLKQKQKTRRLIWFTTVGVILALIIVAVLIQPKSKAAEFDYASLPVLGSPDASVKIVEFGDFKCPACKQVNELIKPQLLKDYIDQGKVAFYFVNLPFISPDSYTAALAVQSVHHQNAKAYWNYFDEVYKNQGDEQVEWATADFLVDLAKKTNLEIDYDKLKQDIVDKTYKSEVDAQYALADKLKVDSTPTFFINGLVYPADLGDYSALKKYIDHELEGK</sequence>
<keyword evidence="2" id="KW-0732">Signal</keyword>
<comment type="caution">
    <text evidence="8">The sequence shown here is derived from an EMBL/GenBank/DDBJ whole genome shotgun (WGS) entry which is preliminary data.</text>
</comment>
<keyword evidence="9" id="KW-1185">Reference proteome</keyword>
<proteinExistence type="inferred from homology"/>
<evidence type="ECO:0000256" key="5">
    <source>
        <dbReference type="ARBA" id="ARBA00023284"/>
    </source>
</evidence>
<dbReference type="EMBL" id="JBHTLM010000007">
    <property type="protein sequence ID" value="MFD1177001.1"/>
    <property type="molecule type" value="Genomic_DNA"/>
</dbReference>
<evidence type="ECO:0000256" key="4">
    <source>
        <dbReference type="ARBA" id="ARBA00023157"/>
    </source>
</evidence>
<dbReference type="RefSeq" id="WP_379319450.1">
    <property type="nucleotide sequence ID" value="NZ_JBHTLM010000007.1"/>
</dbReference>
<name>A0ABW3RXV5_9BACL</name>
<keyword evidence="3" id="KW-0560">Oxidoreductase</keyword>
<evidence type="ECO:0000259" key="7">
    <source>
        <dbReference type="PROSITE" id="PS51352"/>
    </source>
</evidence>
<evidence type="ECO:0000256" key="6">
    <source>
        <dbReference type="SAM" id="Phobius"/>
    </source>
</evidence>
<gene>
    <name evidence="8" type="ORF">ACFQ3W_11910</name>
</gene>
<keyword evidence="4" id="KW-1015">Disulfide bond</keyword>
<dbReference type="Gene3D" id="3.40.30.10">
    <property type="entry name" value="Glutaredoxin"/>
    <property type="match status" value="1"/>
</dbReference>
<reference evidence="9" key="1">
    <citation type="journal article" date="2019" name="Int. J. Syst. Evol. Microbiol.">
        <title>The Global Catalogue of Microorganisms (GCM) 10K type strain sequencing project: providing services to taxonomists for standard genome sequencing and annotation.</title>
        <authorList>
            <consortium name="The Broad Institute Genomics Platform"/>
            <consortium name="The Broad Institute Genome Sequencing Center for Infectious Disease"/>
            <person name="Wu L."/>
            <person name="Ma J."/>
        </authorList>
    </citation>
    <scope>NUCLEOTIDE SEQUENCE [LARGE SCALE GENOMIC DNA]</scope>
    <source>
        <strain evidence="9">CCUG 59189</strain>
    </source>
</reference>
<protein>
    <submittedName>
        <fullName evidence="8">DsbA family protein</fullName>
    </submittedName>
</protein>
<dbReference type="InterPro" id="IPR012336">
    <property type="entry name" value="Thioredoxin-like_fold"/>
</dbReference>
<dbReference type="SUPFAM" id="SSF52833">
    <property type="entry name" value="Thioredoxin-like"/>
    <property type="match status" value="1"/>
</dbReference>
<feature type="transmembrane region" description="Helical" evidence="6">
    <location>
        <begin position="27"/>
        <end position="46"/>
    </location>
</feature>
<dbReference type="InterPro" id="IPR013766">
    <property type="entry name" value="Thioredoxin_domain"/>
</dbReference>
<keyword evidence="6" id="KW-0812">Transmembrane</keyword>
<evidence type="ECO:0000313" key="9">
    <source>
        <dbReference type="Proteomes" id="UP001597262"/>
    </source>
</evidence>
<dbReference type="PANTHER" id="PTHR13887:SF14">
    <property type="entry name" value="DISULFIDE BOND FORMATION PROTEIN D"/>
    <property type="match status" value="1"/>
</dbReference>
<keyword evidence="6" id="KW-1133">Transmembrane helix</keyword>
<evidence type="ECO:0000313" key="8">
    <source>
        <dbReference type="EMBL" id="MFD1177001.1"/>
    </source>
</evidence>
<feature type="domain" description="Thioredoxin" evidence="7">
    <location>
        <begin position="46"/>
        <end position="233"/>
    </location>
</feature>
<evidence type="ECO:0000256" key="2">
    <source>
        <dbReference type="ARBA" id="ARBA00022729"/>
    </source>
</evidence>